<dbReference type="PROSITE" id="PS50405">
    <property type="entry name" value="GST_CTER"/>
    <property type="match status" value="1"/>
</dbReference>
<sequence>MSSCITTTVVTSTTVAAPPPDVIPPPSAPLTLLGNWASAYTHRVQLALKLKGLEFEYVEENLAEKSASLLTHNPIHKKVPVLLHAGHSIPESIIILEYIDEAWSDVHPIMPSDAIERSVIRFWSHFIDSKLGAEIATVFRSSGGEQEMAVKEVRENLGMIERELREGFFKGRRFFGGEKIGLLDIVLGCGSYWLSVFQTVLDVNLVDDKSFPLFAAWLRRFEELDEVKEIIPATERLLEYATALRQMLLGLAALKLSPPISTTANPPPPPPTATTATPKSCVVPDANGDVIVADTFADV</sequence>
<evidence type="ECO:0000313" key="8">
    <source>
        <dbReference type="Proteomes" id="UP000036987"/>
    </source>
</evidence>
<dbReference type="EC" id="2.5.1.18" evidence="1"/>
<gene>
    <name evidence="7" type="ORF">ZOSMA_179G00040</name>
</gene>
<name>A0A0K9PR84_ZOSMR</name>
<dbReference type="InterPro" id="IPR045073">
    <property type="entry name" value="Omega/Tau-like"/>
</dbReference>
<dbReference type="GO" id="GO:0006749">
    <property type="term" value="P:glutathione metabolic process"/>
    <property type="evidence" value="ECO:0000318"/>
    <property type="project" value="GO_Central"/>
</dbReference>
<dbReference type="InterPro" id="IPR040079">
    <property type="entry name" value="Glutathione_S-Trfase"/>
</dbReference>
<dbReference type="AlphaFoldDB" id="A0A0K9PR84"/>
<dbReference type="GO" id="GO:0009407">
    <property type="term" value="P:toxin catabolic process"/>
    <property type="evidence" value="ECO:0007669"/>
    <property type="project" value="UniProtKB-ARBA"/>
</dbReference>
<protein>
    <recommendedName>
        <fullName evidence="1">glutathione transferase</fullName>
        <ecNumber evidence="1">2.5.1.18</ecNumber>
    </recommendedName>
</protein>
<evidence type="ECO:0000256" key="1">
    <source>
        <dbReference type="ARBA" id="ARBA00012452"/>
    </source>
</evidence>
<evidence type="ECO:0000256" key="3">
    <source>
        <dbReference type="ARBA" id="ARBA00025743"/>
    </source>
</evidence>
<dbReference type="GO" id="GO:0005737">
    <property type="term" value="C:cytoplasm"/>
    <property type="evidence" value="ECO:0000318"/>
    <property type="project" value="GO_Central"/>
</dbReference>
<dbReference type="InterPro" id="IPR036282">
    <property type="entry name" value="Glutathione-S-Trfase_C_sf"/>
</dbReference>
<feature type="domain" description="GST C-terminal" evidence="6">
    <location>
        <begin position="113"/>
        <end position="244"/>
    </location>
</feature>
<evidence type="ECO:0000256" key="4">
    <source>
        <dbReference type="ARBA" id="ARBA00047960"/>
    </source>
</evidence>
<evidence type="ECO:0000256" key="2">
    <source>
        <dbReference type="ARBA" id="ARBA00022679"/>
    </source>
</evidence>
<organism evidence="7 8">
    <name type="scientific">Zostera marina</name>
    <name type="common">Eelgrass</name>
    <dbReference type="NCBI Taxonomy" id="29655"/>
    <lineage>
        <taxon>Eukaryota</taxon>
        <taxon>Viridiplantae</taxon>
        <taxon>Streptophyta</taxon>
        <taxon>Embryophyta</taxon>
        <taxon>Tracheophyta</taxon>
        <taxon>Spermatophyta</taxon>
        <taxon>Magnoliopsida</taxon>
        <taxon>Liliopsida</taxon>
        <taxon>Zosteraceae</taxon>
        <taxon>Zostera</taxon>
    </lineage>
</organism>
<dbReference type="EMBL" id="LFYR01000670">
    <property type="protein sequence ID" value="KMZ71578.1"/>
    <property type="molecule type" value="Genomic_DNA"/>
</dbReference>
<dbReference type="SFLD" id="SFLDG00358">
    <property type="entry name" value="Main_(cytGST)"/>
    <property type="match status" value="1"/>
</dbReference>
<feature type="domain" description="GST N-terminal" evidence="5">
    <location>
        <begin position="28"/>
        <end position="107"/>
    </location>
</feature>
<dbReference type="PANTHER" id="PTHR11260:SF683">
    <property type="entry name" value="GLUTATHIONE TRANSFERASE"/>
    <property type="match status" value="1"/>
</dbReference>
<accession>A0A0K9PR84</accession>
<dbReference type="CDD" id="cd03058">
    <property type="entry name" value="GST_N_Tau"/>
    <property type="match status" value="1"/>
</dbReference>
<comment type="similarity">
    <text evidence="3">Belongs to the GST superfamily. Tau family.</text>
</comment>
<dbReference type="SUPFAM" id="SSF52833">
    <property type="entry name" value="Thioredoxin-like"/>
    <property type="match status" value="1"/>
</dbReference>
<dbReference type="InterPro" id="IPR045074">
    <property type="entry name" value="GST_C_Tau"/>
</dbReference>
<proteinExistence type="inferred from homology"/>
<comment type="caution">
    <text evidence="7">The sequence shown here is derived from an EMBL/GenBank/DDBJ whole genome shotgun (WGS) entry which is preliminary data.</text>
</comment>
<dbReference type="GO" id="GO:0004364">
    <property type="term" value="F:glutathione transferase activity"/>
    <property type="evidence" value="ECO:0000318"/>
    <property type="project" value="GO_Central"/>
</dbReference>
<dbReference type="InterPro" id="IPR036249">
    <property type="entry name" value="Thioredoxin-like_sf"/>
</dbReference>
<dbReference type="CDD" id="cd03185">
    <property type="entry name" value="GST_C_Tau"/>
    <property type="match status" value="1"/>
</dbReference>
<dbReference type="Pfam" id="PF02798">
    <property type="entry name" value="GST_N"/>
    <property type="match status" value="1"/>
</dbReference>
<dbReference type="FunFam" id="1.20.1050.10:FF:000016">
    <property type="entry name" value="Glutathione S-transferase U9"/>
    <property type="match status" value="1"/>
</dbReference>
<dbReference type="Gene3D" id="3.40.30.10">
    <property type="entry name" value="Glutaredoxin"/>
    <property type="match status" value="1"/>
</dbReference>
<dbReference type="Pfam" id="PF00043">
    <property type="entry name" value="GST_C"/>
    <property type="match status" value="1"/>
</dbReference>
<dbReference type="FunFam" id="3.40.30.10:FF:000044">
    <property type="entry name" value="Glutathione S-transferase GSTU6"/>
    <property type="match status" value="1"/>
</dbReference>
<dbReference type="OrthoDB" id="4951845at2759"/>
<evidence type="ECO:0000259" key="6">
    <source>
        <dbReference type="PROSITE" id="PS50405"/>
    </source>
</evidence>
<dbReference type="SUPFAM" id="SSF47616">
    <property type="entry name" value="GST C-terminal domain-like"/>
    <property type="match status" value="1"/>
</dbReference>
<dbReference type="SFLD" id="SFLDG01152">
    <property type="entry name" value="Main.3:_Omega-_and_Tau-like"/>
    <property type="match status" value="1"/>
</dbReference>
<evidence type="ECO:0000259" key="5">
    <source>
        <dbReference type="PROSITE" id="PS50404"/>
    </source>
</evidence>
<dbReference type="STRING" id="29655.A0A0K9PR84"/>
<keyword evidence="8" id="KW-1185">Reference proteome</keyword>
<dbReference type="InterPro" id="IPR004046">
    <property type="entry name" value="GST_C"/>
</dbReference>
<dbReference type="SFLD" id="SFLDS00019">
    <property type="entry name" value="Glutathione_Transferase_(cytos"/>
    <property type="match status" value="1"/>
</dbReference>
<reference evidence="8" key="1">
    <citation type="journal article" date="2016" name="Nature">
        <title>The genome of the seagrass Zostera marina reveals angiosperm adaptation to the sea.</title>
        <authorList>
            <person name="Olsen J.L."/>
            <person name="Rouze P."/>
            <person name="Verhelst B."/>
            <person name="Lin Y.-C."/>
            <person name="Bayer T."/>
            <person name="Collen J."/>
            <person name="Dattolo E."/>
            <person name="De Paoli E."/>
            <person name="Dittami S."/>
            <person name="Maumus F."/>
            <person name="Michel G."/>
            <person name="Kersting A."/>
            <person name="Lauritano C."/>
            <person name="Lohaus R."/>
            <person name="Toepel M."/>
            <person name="Tonon T."/>
            <person name="Vanneste K."/>
            <person name="Amirebrahimi M."/>
            <person name="Brakel J."/>
            <person name="Bostroem C."/>
            <person name="Chovatia M."/>
            <person name="Grimwood J."/>
            <person name="Jenkins J.W."/>
            <person name="Jueterbock A."/>
            <person name="Mraz A."/>
            <person name="Stam W.T."/>
            <person name="Tice H."/>
            <person name="Bornberg-Bauer E."/>
            <person name="Green P.J."/>
            <person name="Pearson G.A."/>
            <person name="Procaccini G."/>
            <person name="Duarte C.M."/>
            <person name="Schmutz J."/>
            <person name="Reusch T.B.H."/>
            <person name="Van de Peer Y."/>
        </authorList>
    </citation>
    <scope>NUCLEOTIDE SEQUENCE [LARGE SCALE GENOMIC DNA]</scope>
    <source>
        <strain evidence="8">cv. Finnish</strain>
    </source>
</reference>
<evidence type="ECO:0000313" key="7">
    <source>
        <dbReference type="EMBL" id="KMZ71578.1"/>
    </source>
</evidence>
<dbReference type="Gene3D" id="1.20.1050.10">
    <property type="match status" value="1"/>
</dbReference>
<dbReference type="InterPro" id="IPR004045">
    <property type="entry name" value="Glutathione_S-Trfase_N"/>
</dbReference>
<dbReference type="Proteomes" id="UP000036987">
    <property type="component" value="Unassembled WGS sequence"/>
</dbReference>
<dbReference type="PANTHER" id="PTHR11260">
    <property type="entry name" value="GLUTATHIONE S-TRANSFERASE, GST, SUPERFAMILY, GST DOMAIN CONTAINING"/>
    <property type="match status" value="1"/>
</dbReference>
<comment type="catalytic activity">
    <reaction evidence="4">
        <text>RX + glutathione = an S-substituted glutathione + a halide anion + H(+)</text>
        <dbReference type="Rhea" id="RHEA:16437"/>
        <dbReference type="ChEBI" id="CHEBI:15378"/>
        <dbReference type="ChEBI" id="CHEBI:16042"/>
        <dbReference type="ChEBI" id="CHEBI:17792"/>
        <dbReference type="ChEBI" id="CHEBI:57925"/>
        <dbReference type="ChEBI" id="CHEBI:90779"/>
        <dbReference type="EC" id="2.5.1.18"/>
    </reaction>
</comment>
<dbReference type="InterPro" id="IPR010987">
    <property type="entry name" value="Glutathione-S-Trfase_C-like"/>
</dbReference>
<keyword evidence="2 7" id="KW-0808">Transferase</keyword>
<dbReference type="OMA" id="WASAYTH"/>
<dbReference type="PROSITE" id="PS50404">
    <property type="entry name" value="GST_NTER"/>
    <property type="match status" value="1"/>
</dbReference>